<proteinExistence type="predicted"/>
<dbReference type="InterPro" id="IPR040256">
    <property type="entry name" value="At4g02000-like"/>
</dbReference>
<comment type="caution">
    <text evidence="2">The sequence shown here is derived from an EMBL/GenBank/DDBJ whole genome shotgun (WGS) entry which is preliminary data.</text>
</comment>
<reference evidence="2" key="2">
    <citation type="journal article" date="2023" name="Plants (Basel)">
        <title>Annotation of the Turnera subulata (Passifloraceae) Draft Genome Reveals the S-Locus Evolved after the Divergence of Turneroideae from Passifloroideae in a Stepwise Manner.</title>
        <authorList>
            <person name="Henning P.M."/>
            <person name="Roalson E.H."/>
            <person name="Mir W."/>
            <person name="McCubbin A.G."/>
            <person name="Shore J.S."/>
        </authorList>
    </citation>
    <scope>NUCLEOTIDE SEQUENCE</scope>
    <source>
        <strain evidence="2">F60SS</strain>
    </source>
</reference>
<organism evidence="2 3">
    <name type="scientific">Turnera subulata</name>
    <dbReference type="NCBI Taxonomy" id="218843"/>
    <lineage>
        <taxon>Eukaryota</taxon>
        <taxon>Viridiplantae</taxon>
        <taxon>Streptophyta</taxon>
        <taxon>Embryophyta</taxon>
        <taxon>Tracheophyta</taxon>
        <taxon>Spermatophyta</taxon>
        <taxon>Magnoliopsida</taxon>
        <taxon>eudicotyledons</taxon>
        <taxon>Gunneridae</taxon>
        <taxon>Pentapetalae</taxon>
        <taxon>rosids</taxon>
        <taxon>fabids</taxon>
        <taxon>Malpighiales</taxon>
        <taxon>Passifloraceae</taxon>
        <taxon>Turnera</taxon>
    </lineage>
</organism>
<evidence type="ECO:0000256" key="1">
    <source>
        <dbReference type="SAM" id="MobiDB-lite"/>
    </source>
</evidence>
<protein>
    <recommendedName>
        <fullName evidence="4">DUF4283 domain-containing protein</fullName>
    </recommendedName>
</protein>
<evidence type="ECO:0000313" key="2">
    <source>
        <dbReference type="EMBL" id="KAJ4827635.1"/>
    </source>
</evidence>
<dbReference type="Proteomes" id="UP001141552">
    <property type="component" value="Unassembled WGS sequence"/>
</dbReference>
<gene>
    <name evidence="2" type="ORF">Tsubulata_008252</name>
</gene>
<evidence type="ECO:0008006" key="4">
    <source>
        <dbReference type="Google" id="ProtNLM"/>
    </source>
</evidence>
<dbReference type="PANTHER" id="PTHR31286:SF180">
    <property type="entry name" value="OS10G0362600 PROTEIN"/>
    <property type="match status" value="1"/>
</dbReference>
<evidence type="ECO:0000313" key="3">
    <source>
        <dbReference type="Proteomes" id="UP001141552"/>
    </source>
</evidence>
<name>A0A9Q0FA25_9ROSI</name>
<keyword evidence="3" id="KW-1185">Reference proteome</keyword>
<dbReference type="PANTHER" id="PTHR31286">
    <property type="entry name" value="GLYCINE-RICH CELL WALL STRUCTURAL PROTEIN 1.8-LIKE"/>
    <property type="match status" value="1"/>
</dbReference>
<accession>A0A9Q0FA25</accession>
<dbReference type="EMBL" id="JAKUCV010006380">
    <property type="protein sequence ID" value="KAJ4827635.1"/>
    <property type="molecule type" value="Genomic_DNA"/>
</dbReference>
<feature type="region of interest" description="Disordered" evidence="1">
    <location>
        <begin position="433"/>
        <end position="465"/>
    </location>
</feature>
<sequence length="465" mass="49772">MASCESLPPSLTIDSSDQHRERASMALDLNRLDALLQASSHIQKSLKGKNISSSVVVPIHVPEGSSSISATVLDLPVAKVPSRKIDLGISSSGHKPEIAPPTASSTTPPWTNIVQNKMVQPLEALSASIPDESSLTRALYGGPWHIGGIPLLLRKWEAGIGPVDFSTSLIPVWVQLKKVPFELLTKEGLSYLASAIGKPSHMNQDCSKLLSSDQVTICVEVDYSKPLLDKIAVEFDGCTRSIDVSYSWKPQFCDLCNKWGHHYMACSLKKPTVQWVPKTVIDAPVTSDAAPVIEQPCQTQVPASTEVLREPTLSTSVVSETPTISLPSVSVSSTSAPVLVSKTSLLVSTEASGSTSLSLPLEQPSSVAASAIDERILSSPKQTLTGFTQEAALPPKPKPVDAWISKIPGITLVPVRHHQPSLGKILKATTVISPPNPSLFPPRPRSQYKSTAISLDPPKFKPPKT</sequence>
<dbReference type="AlphaFoldDB" id="A0A9Q0FA25"/>
<feature type="compositionally biased region" description="Pro residues" evidence="1">
    <location>
        <begin position="434"/>
        <end position="444"/>
    </location>
</feature>
<dbReference type="OrthoDB" id="1751344at2759"/>
<reference evidence="2" key="1">
    <citation type="submission" date="2022-02" db="EMBL/GenBank/DDBJ databases">
        <authorList>
            <person name="Henning P.M."/>
            <person name="McCubbin A.G."/>
            <person name="Shore J.S."/>
        </authorList>
    </citation>
    <scope>NUCLEOTIDE SEQUENCE</scope>
    <source>
        <strain evidence="2">F60SS</strain>
        <tissue evidence="2">Leaves</tissue>
    </source>
</reference>